<protein>
    <recommendedName>
        <fullName evidence="3">RibD domain-containing protein</fullName>
    </recommendedName>
</protein>
<reference evidence="1 2" key="1">
    <citation type="submission" date="2019-06" db="EMBL/GenBank/DDBJ databases">
        <title>Sequencing the genomes of 1000 actinobacteria strains.</title>
        <authorList>
            <person name="Klenk H.-P."/>
        </authorList>
    </citation>
    <scope>NUCLEOTIDE SEQUENCE [LARGE SCALE GENOMIC DNA]</scope>
    <source>
        <strain evidence="1 2">DSM 102200</strain>
    </source>
</reference>
<sequence>MSKVVLDVSMSLDGFTAGPSVRAEEPMGDGGE</sequence>
<organism evidence="1 2">
    <name type="scientific">Actinoallomurus bryophytorum</name>
    <dbReference type="NCBI Taxonomy" id="1490222"/>
    <lineage>
        <taxon>Bacteria</taxon>
        <taxon>Bacillati</taxon>
        <taxon>Actinomycetota</taxon>
        <taxon>Actinomycetes</taxon>
        <taxon>Streptosporangiales</taxon>
        <taxon>Thermomonosporaceae</taxon>
        <taxon>Actinoallomurus</taxon>
    </lineage>
</organism>
<gene>
    <name evidence="1" type="ORF">FB559_7933</name>
</gene>
<accession>A0A543C0L8</accession>
<keyword evidence="2" id="KW-1185">Reference proteome</keyword>
<dbReference type="AlphaFoldDB" id="A0A543C0L8"/>
<dbReference type="EMBL" id="VFOZ01000002">
    <property type="protein sequence ID" value="TQL90624.1"/>
    <property type="molecule type" value="Genomic_DNA"/>
</dbReference>
<evidence type="ECO:0000313" key="1">
    <source>
        <dbReference type="EMBL" id="TQL90624.1"/>
    </source>
</evidence>
<evidence type="ECO:0008006" key="3">
    <source>
        <dbReference type="Google" id="ProtNLM"/>
    </source>
</evidence>
<proteinExistence type="predicted"/>
<dbReference type="Proteomes" id="UP000316096">
    <property type="component" value="Unassembled WGS sequence"/>
</dbReference>
<name>A0A543C0L8_9ACTN</name>
<comment type="caution">
    <text evidence="1">The sequence shown here is derived from an EMBL/GenBank/DDBJ whole genome shotgun (WGS) entry which is preliminary data.</text>
</comment>
<evidence type="ECO:0000313" key="2">
    <source>
        <dbReference type="Proteomes" id="UP000316096"/>
    </source>
</evidence>